<dbReference type="Pfam" id="PF00479">
    <property type="entry name" value="G6PD_N"/>
    <property type="match status" value="1"/>
</dbReference>
<dbReference type="Pfam" id="PF02781">
    <property type="entry name" value="G6PD_C"/>
    <property type="match status" value="1"/>
</dbReference>
<dbReference type="InterPro" id="IPR036291">
    <property type="entry name" value="NAD(P)-bd_dom_sf"/>
</dbReference>
<feature type="binding site" evidence="7">
    <location>
        <position position="224"/>
    </location>
    <ligand>
        <name>substrate</name>
    </ligand>
</feature>
<evidence type="ECO:0000256" key="2">
    <source>
        <dbReference type="ARBA" id="ARBA00009975"/>
    </source>
</evidence>
<dbReference type="RefSeq" id="WP_344026763.1">
    <property type="nucleotide sequence ID" value="NZ_BAAAJK010000034.1"/>
</dbReference>
<feature type="binding site" evidence="7">
    <location>
        <position position="243"/>
    </location>
    <ligand>
        <name>substrate</name>
    </ligand>
</feature>
<comment type="similarity">
    <text evidence="2 7">Belongs to the glucose-6-phosphate dehydrogenase family.</text>
</comment>
<feature type="domain" description="Glucose-6-phosphate dehydrogenase C-terminal" evidence="10">
    <location>
        <begin position="197"/>
        <end position="463"/>
    </location>
</feature>
<evidence type="ECO:0000256" key="3">
    <source>
        <dbReference type="ARBA" id="ARBA00022526"/>
    </source>
</evidence>
<proteinExistence type="inferred from homology"/>
<dbReference type="InterPro" id="IPR001282">
    <property type="entry name" value="G6P_DH"/>
</dbReference>
<dbReference type="EMBL" id="BAAAJK010000034">
    <property type="protein sequence ID" value="GAA1397510.1"/>
    <property type="molecule type" value="Genomic_DNA"/>
</dbReference>
<feature type="binding site" evidence="7">
    <location>
        <begin position="12"/>
        <end position="19"/>
    </location>
    <ligand>
        <name>NADP(+)</name>
        <dbReference type="ChEBI" id="CHEBI:58349"/>
    </ligand>
</feature>
<evidence type="ECO:0000313" key="11">
    <source>
        <dbReference type="EMBL" id="GAA1397510.1"/>
    </source>
</evidence>
<dbReference type="InterPro" id="IPR022674">
    <property type="entry name" value="G6P_DH_NAD-bd"/>
</dbReference>
<comment type="caution">
    <text evidence="7">Lacks conserved residue(s) required for the propagation of feature annotation.</text>
</comment>
<dbReference type="SUPFAM" id="SSF55347">
    <property type="entry name" value="Glyceraldehyde-3-phosphate dehydrogenase-like, C-terminal domain"/>
    <property type="match status" value="1"/>
</dbReference>
<evidence type="ECO:0000313" key="12">
    <source>
        <dbReference type="Proteomes" id="UP001501414"/>
    </source>
</evidence>
<dbReference type="HAMAP" id="MF_00966">
    <property type="entry name" value="G6PD"/>
    <property type="match status" value="1"/>
</dbReference>
<feature type="active site" description="Proton acceptor" evidence="7">
    <location>
        <position position="248"/>
    </location>
</feature>
<accession>A0ABP4IUX5</accession>
<feature type="binding site" evidence="7">
    <location>
        <position position="46"/>
    </location>
    <ligand>
        <name>NADP(+)</name>
        <dbReference type="ChEBI" id="CHEBI:58349"/>
    </ligand>
</feature>
<keyword evidence="4 7" id="KW-0521">NADP</keyword>
<dbReference type="PIRSF" id="PIRSF000110">
    <property type="entry name" value="G6PD"/>
    <property type="match status" value="1"/>
</dbReference>
<name>A0ABP4IUX5_9PSEU</name>
<evidence type="ECO:0000256" key="1">
    <source>
        <dbReference type="ARBA" id="ARBA00004937"/>
    </source>
</evidence>
<dbReference type="Gene3D" id="3.40.50.720">
    <property type="entry name" value="NAD(P)-binding Rossmann-like Domain"/>
    <property type="match status" value="1"/>
</dbReference>
<keyword evidence="5 7" id="KW-0560">Oxidoreductase</keyword>
<comment type="pathway">
    <text evidence="1 7">Carbohydrate degradation; pentose phosphate pathway; D-ribulose 5-phosphate from D-glucose 6-phosphate (oxidative stage): step 1/3.</text>
</comment>
<comment type="caution">
    <text evidence="11">The sequence shown here is derived from an EMBL/GenBank/DDBJ whole genome shotgun (WGS) entry which is preliminary data.</text>
</comment>
<dbReference type="Proteomes" id="UP001501414">
    <property type="component" value="Unassembled WGS sequence"/>
</dbReference>
<dbReference type="InterPro" id="IPR022675">
    <property type="entry name" value="G6P_DH_C"/>
</dbReference>
<dbReference type="SUPFAM" id="SSF51735">
    <property type="entry name" value="NAD(P)-binding Rossmann-fold domains"/>
    <property type="match status" value="1"/>
</dbReference>
<protein>
    <recommendedName>
        <fullName evidence="7">Glucose-6-phosphate 1-dehydrogenase</fullName>
        <shortName evidence="7">G6PD</shortName>
        <ecNumber evidence="7">1.1.1.49</ecNumber>
    </recommendedName>
</protein>
<keyword evidence="3 7" id="KW-0313">Glucose metabolism</keyword>
<dbReference type="PROSITE" id="PS00069">
    <property type="entry name" value="G6P_DEHYDROGENASE"/>
    <property type="match status" value="1"/>
</dbReference>
<dbReference type="PANTHER" id="PTHR23429">
    <property type="entry name" value="GLUCOSE-6-PHOSPHATE 1-DEHYDROGENASE G6PD"/>
    <property type="match status" value="1"/>
</dbReference>
<gene>
    <name evidence="11" type="primary">zwf_3</name>
    <name evidence="7" type="synonym">zwf</name>
    <name evidence="11" type="ORF">GCM10009613_50310</name>
</gene>
<feature type="domain" description="Glucose-6-phosphate dehydrogenase NAD-binding" evidence="9">
    <location>
        <begin position="9"/>
        <end position="195"/>
    </location>
</feature>
<dbReference type="PRINTS" id="PR00079">
    <property type="entry name" value="G6PDHDRGNASE"/>
</dbReference>
<feature type="region of interest" description="Disordered" evidence="8">
    <location>
        <begin position="441"/>
        <end position="473"/>
    </location>
</feature>
<evidence type="ECO:0000259" key="9">
    <source>
        <dbReference type="Pfam" id="PF00479"/>
    </source>
</evidence>
<dbReference type="PANTHER" id="PTHR23429:SF0">
    <property type="entry name" value="GLUCOSE-6-PHOSPHATE 1-DEHYDROGENASE"/>
    <property type="match status" value="1"/>
</dbReference>
<comment type="function">
    <text evidence="7">Catalyzes the oxidation of glucose 6-phosphate to 6-phosphogluconolactone.</text>
</comment>
<evidence type="ECO:0000256" key="4">
    <source>
        <dbReference type="ARBA" id="ARBA00022857"/>
    </source>
</evidence>
<reference evidence="12" key="1">
    <citation type="journal article" date="2019" name="Int. J. Syst. Evol. Microbiol.">
        <title>The Global Catalogue of Microorganisms (GCM) 10K type strain sequencing project: providing services to taxonomists for standard genome sequencing and annotation.</title>
        <authorList>
            <consortium name="The Broad Institute Genomics Platform"/>
            <consortium name="The Broad Institute Genome Sequencing Center for Infectious Disease"/>
            <person name="Wu L."/>
            <person name="Ma J."/>
        </authorList>
    </citation>
    <scope>NUCLEOTIDE SEQUENCE [LARGE SCALE GENOMIC DNA]</scope>
    <source>
        <strain evidence="12">JCM 11896</strain>
    </source>
</reference>
<sequence>MALPPHVFVIFGATGDLARRKLFPGLLRLWNAGLLPADLRVIGTGRHSPGTDDEFRDQVRDALGDTTGWDDLAPRLSFTPSDADDGTTGGAGGDGGGDGGGDTDLARAVRAAEEELGGGDVRRIVYLSVPPAVMTPMVGMLGRTGLAQRSRLVLEKPFGTDLASARELGAGLREVYREEDVFRIDHFLGKEPVQNILALRFANGVFEPAWNNRHVRYVQIDVPEEDGIEGRASFMESTGAFRDMISTHLLQVLAFVAMERPRELTPDAVHAAKAELLRSVRPLDPARTVFGQYAGYRDTEGVDPDSDVETFVAAEVFVENPRWSGVPFLLRTGKGMGGTRRTVTVGFADPEPALFPDADGPPAELVLELTEQPDAALDVRAKDPGPGSALRRGRMVLDVPGGDAALEAYERLLLDVVHGDRTLFTTADEVERLWELCDPVPADPPPVREYPRGSWGPRDALDLPGPRGWRVPE</sequence>
<evidence type="ECO:0000256" key="7">
    <source>
        <dbReference type="HAMAP-Rule" id="MF_00966"/>
    </source>
</evidence>
<feature type="binding site" evidence="7">
    <location>
        <position position="186"/>
    </location>
    <ligand>
        <name>substrate</name>
    </ligand>
</feature>
<comment type="catalytic activity">
    <reaction evidence="7">
        <text>D-glucose 6-phosphate + NADP(+) = 6-phospho-D-glucono-1,5-lactone + NADPH + H(+)</text>
        <dbReference type="Rhea" id="RHEA:15841"/>
        <dbReference type="ChEBI" id="CHEBI:15378"/>
        <dbReference type="ChEBI" id="CHEBI:57783"/>
        <dbReference type="ChEBI" id="CHEBI:57955"/>
        <dbReference type="ChEBI" id="CHEBI:58349"/>
        <dbReference type="ChEBI" id="CHEBI:61548"/>
        <dbReference type="EC" id="1.1.1.49"/>
    </reaction>
</comment>
<organism evidence="11 12">
    <name type="scientific">Pseudonocardia kongjuensis</name>
    <dbReference type="NCBI Taxonomy" id="102227"/>
    <lineage>
        <taxon>Bacteria</taxon>
        <taxon>Bacillati</taxon>
        <taxon>Actinomycetota</taxon>
        <taxon>Actinomycetes</taxon>
        <taxon>Pseudonocardiales</taxon>
        <taxon>Pseudonocardiaceae</taxon>
        <taxon>Pseudonocardia</taxon>
    </lineage>
</organism>
<feature type="binding site" evidence="7">
    <location>
        <position position="334"/>
    </location>
    <ligand>
        <name>substrate</name>
    </ligand>
</feature>
<feature type="region of interest" description="Disordered" evidence="8">
    <location>
        <begin position="65"/>
        <end position="104"/>
    </location>
</feature>
<feature type="binding site" evidence="7">
    <location>
        <position position="190"/>
    </location>
    <ligand>
        <name>substrate</name>
    </ligand>
</feature>
<evidence type="ECO:0000256" key="5">
    <source>
        <dbReference type="ARBA" id="ARBA00023002"/>
    </source>
</evidence>
<dbReference type="InterPro" id="IPR019796">
    <property type="entry name" value="G6P_DH_AS"/>
</dbReference>
<keyword evidence="6 7" id="KW-0119">Carbohydrate metabolism</keyword>
<dbReference type="EC" id="1.1.1.49" evidence="7"/>
<evidence type="ECO:0000259" key="10">
    <source>
        <dbReference type="Pfam" id="PF02781"/>
    </source>
</evidence>
<keyword evidence="12" id="KW-1185">Reference proteome</keyword>
<feature type="binding site" evidence="7">
    <location>
        <position position="156"/>
    </location>
    <ligand>
        <name>NADP(+)</name>
        <dbReference type="ChEBI" id="CHEBI:58349"/>
    </ligand>
</feature>
<evidence type="ECO:0000256" key="6">
    <source>
        <dbReference type="ARBA" id="ARBA00023277"/>
    </source>
</evidence>
<feature type="compositionally biased region" description="Gly residues" evidence="8">
    <location>
        <begin position="87"/>
        <end position="102"/>
    </location>
</feature>
<dbReference type="Gene3D" id="3.30.360.10">
    <property type="entry name" value="Dihydrodipicolinate Reductase, domain 2"/>
    <property type="match status" value="1"/>
</dbReference>
<evidence type="ECO:0000256" key="8">
    <source>
        <dbReference type="SAM" id="MobiDB-lite"/>
    </source>
</evidence>